<dbReference type="AlphaFoldDB" id="A0A183J3B1"/>
<protein>
    <submittedName>
        <fullName evidence="4">Yippee domain-containing protein</fullName>
    </submittedName>
</protein>
<dbReference type="EMBL" id="UZAM01013964">
    <property type="protein sequence ID" value="VDP31214.1"/>
    <property type="molecule type" value="Genomic_DNA"/>
</dbReference>
<name>A0A183J3B1_9BILA</name>
<dbReference type="PROSITE" id="PS51792">
    <property type="entry name" value="YIPPEE"/>
    <property type="match status" value="1"/>
</dbReference>
<dbReference type="InterPro" id="IPR034751">
    <property type="entry name" value="Yippee"/>
</dbReference>
<gene>
    <name evidence="2" type="ORF">SBAD_LOCUS10359</name>
</gene>
<organism evidence="4">
    <name type="scientific">Soboliphyme baturini</name>
    <dbReference type="NCBI Taxonomy" id="241478"/>
    <lineage>
        <taxon>Eukaryota</taxon>
        <taxon>Metazoa</taxon>
        <taxon>Ecdysozoa</taxon>
        <taxon>Nematoda</taxon>
        <taxon>Enoplea</taxon>
        <taxon>Dorylaimia</taxon>
        <taxon>Dioctophymatida</taxon>
        <taxon>Dioctophymatoidea</taxon>
        <taxon>Soboliphymatidae</taxon>
        <taxon>Soboliphyme</taxon>
    </lineage>
</organism>
<evidence type="ECO:0000313" key="4">
    <source>
        <dbReference type="WBParaSite" id="SBAD_0001072401-mRNA-1"/>
    </source>
</evidence>
<reference evidence="2 3" key="2">
    <citation type="submission" date="2018-11" db="EMBL/GenBank/DDBJ databases">
        <authorList>
            <consortium name="Pathogen Informatics"/>
        </authorList>
    </citation>
    <scope>NUCLEOTIDE SEQUENCE [LARGE SCALE GENOMIC DNA]</scope>
</reference>
<reference evidence="4" key="1">
    <citation type="submission" date="2016-06" db="UniProtKB">
        <authorList>
            <consortium name="WormBaseParasite"/>
        </authorList>
    </citation>
    <scope>IDENTIFICATION</scope>
</reference>
<dbReference type="OrthoDB" id="6407410at2759"/>
<evidence type="ECO:0000313" key="3">
    <source>
        <dbReference type="Proteomes" id="UP000270296"/>
    </source>
</evidence>
<evidence type="ECO:0000259" key="1">
    <source>
        <dbReference type="PROSITE" id="PS51792"/>
    </source>
</evidence>
<sequence>MENRLSMMRQSAVCRKISFRVFLPPLNKAHPKVDEWVGGSFRRALTEPIRCRPSSVVCGLGRLCHCPTADYDIRLRPPPRQASQRLSADRFPPALGVDGQAATARFLITSLVLLLGWLVYRMYDSRLSSSSSSFSLCLRALLVSPRVRSLSFVAYAQPRISFQRPSVRLSVPLPVGPSVGCPFSVSSRSIRLGLGQPMKTFQAYLPSGSRTYSCVHCRAHLADHDDLISKVRRTLVARFLSPVFWFVRRTNHTFPF</sequence>
<accession>A0A183J3B1</accession>
<evidence type="ECO:0000313" key="2">
    <source>
        <dbReference type="EMBL" id="VDP31214.1"/>
    </source>
</evidence>
<dbReference type="WBParaSite" id="SBAD_0001072401-mRNA-1">
    <property type="protein sequence ID" value="SBAD_0001072401-mRNA-1"/>
    <property type="gene ID" value="SBAD_0001072401"/>
</dbReference>
<keyword evidence="3" id="KW-1185">Reference proteome</keyword>
<dbReference type="Proteomes" id="UP000270296">
    <property type="component" value="Unassembled WGS sequence"/>
</dbReference>
<proteinExistence type="predicted"/>
<feature type="domain" description="Yippee" evidence="1">
    <location>
        <begin position="210"/>
        <end position="256"/>
    </location>
</feature>